<dbReference type="AlphaFoldDB" id="A0A7W5P858"/>
<evidence type="ECO:0000256" key="2">
    <source>
        <dbReference type="ARBA" id="ARBA00022475"/>
    </source>
</evidence>
<reference evidence="7 8" key="1">
    <citation type="submission" date="2020-08" db="EMBL/GenBank/DDBJ databases">
        <title>Sequencing the genomes of 1000 actinobacteria strains.</title>
        <authorList>
            <person name="Klenk H.-P."/>
        </authorList>
    </citation>
    <scope>NUCLEOTIDE SEQUENCE [LARGE SCALE GENOMIC DNA]</scope>
    <source>
        <strain evidence="7 8">DSM 11053</strain>
    </source>
</reference>
<dbReference type="GO" id="GO:0022857">
    <property type="term" value="F:transmembrane transporter activity"/>
    <property type="evidence" value="ECO:0007669"/>
    <property type="project" value="InterPro"/>
</dbReference>
<protein>
    <submittedName>
        <fullName evidence="7">MFS family permease</fullName>
    </submittedName>
</protein>
<feature type="transmembrane region" description="Helical" evidence="6">
    <location>
        <begin position="237"/>
        <end position="264"/>
    </location>
</feature>
<dbReference type="InterPro" id="IPR011701">
    <property type="entry name" value="MFS"/>
</dbReference>
<comment type="caution">
    <text evidence="7">The sequence shown here is derived from an EMBL/GenBank/DDBJ whole genome shotgun (WGS) entry which is preliminary data.</text>
</comment>
<feature type="transmembrane region" description="Helical" evidence="6">
    <location>
        <begin position="311"/>
        <end position="334"/>
    </location>
</feature>
<dbReference type="Pfam" id="PF07690">
    <property type="entry name" value="MFS_1"/>
    <property type="match status" value="1"/>
</dbReference>
<evidence type="ECO:0000256" key="1">
    <source>
        <dbReference type="ARBA" id="ARBA00004651"/>
    </source>
</evidence>
<evidence type="ECO:0000256" key="6">
    <source>
        <dbReference type="SAM" id="Phobius"/>
    </source>
</evidence>
<dbReference type="SUPFAM" id="SSF103473">
    <property type="entry name" value="MFS general substrate transporter"/>
    <property type="match status" value="1"/>
</dbReference>
<keyword evidence="4 6" id="KW-1133">Transmembrane helix</keyword>
<dbReference type="GO" id="GO:0005886">
    <property type="term" value="C:plasma membrane"/>
    <property type="evidence" value="ECO:0007669"/>
    <property type="project" value="UniProtKB-SubCell"/>
</dbReference>
<dbReference type="Gene3D" id="1.20.1250.20">
    <property type="entry name" value="MFS general substrate transporter like domains"/>
    <property type="match status" value="1"/>
</dbReference>
<dbReference type="RefSeq" id="WP_183339970.1">
    <property type="nucleotide sequence ID" value="NZ_JACHZG010000001.1"/>
</dbReference>
<evidence type="ECO:0000313" key="7">
    <source>
        <dbReference type="EMBL" id="MBB3328223.1"/>
    </source>
</evidence>
<feature type="transmembrane region" description="Helical" evidence="6">
    <location>
        <begin position="270"/>
        <end position="290"/>
    </location>
</feature>
<feature type="transmembrane region" description="Helical" evidence="6">
    <location>
        <begin position="153"/>
        <end position="175"/>
    </location>
</feature>
<dbReference type="EMBL" id="JACHZG010000001">
    <property type="protein sequence ID" value="MBB3328223.1"/>
    <property type="molecule type" value="Genomic_DNA"/>
</dbReference>
<evidence type="ECO:0000256" key="3">
    <source>
        <dbReference type="ARBA" id="ARBA00022692"/>
    </source>
</evidence>
<evidence type="ECO:0000256" key="5">
    <source>
        <dbReference type="ARBA" id="ARBA00023136"/>
    </source>
</evidence>
<dbReference type="Proteomes" id="UP000565572">
    <property type="component" value="Unassembled WGS sequence"/>
</dbReference>
<proteinExistence type="predicted"/>
<dbReference type="PANTHER" id="PTHR23513">
    <property type="entry name" value="INTEGRAL MEMBRANE EFFLUX PROTEIN-RELATED"/>
    <property type="match status" value="1"/>
</dbReference>
<sequence length="342" mass="34206">MTLVRGVLADPRTTARLVWDNRDLRRINLSLLGSTVGDGAYATALAVYTFQWGGAGALGAFVAIKLALKAATVPFGVAAVDRLPPKAVLVGLDAVRAGLVAGAALLVLSGGPPLLVLVVAGVTGVVGAPYRPVSAAMTPSLVTSPRELTAANAVGSTVESVAVVVGPALGGLLLAVTSIPVVFALDVLSFVWSAVLVLGLRSRGADPCPDPGSPAPGLAVDAMEGFRIVWSDRRLRLVTGLACLETVVAGAGAVYVVVVAVQLVHLGEPGVGYLSAALGVGAVVGGLVALGRAHRSTRATDFGTGLLLSTLPLLVVGLAPAAVVAFAAFFVLGLGNPLVDVT</sequence>
<keyword evidence="5 6" id="KW-0472">Membrane</keyword>
<feature type="transmembrane region" description="Helical" evidence="6">
    <location>
        <begin position="114"/>
        <end position="133"/>
    </location>
</feature>
<evidence type="ECO:0000313" key="8">
    <source>
        <dbReference type="Proteomes" id="UP000565572"/>
    </source>
</evidence>
<dbReference type="InterPro" id="IPR036259">
    <property type="entry name" value="MFS_trans_sf"/>
</dbReference>
<keyword evidence="3 6" id="KW-0812">Transmembrane</keyword>
<comment type="subcellular location">
    <subcellularLocation>
        <location evidence="1">Cell membrane</location>
        <topology evidence="1">Multi-pass membrane protein</topology>
    </subcellularLocation>
</comment>
<dbReference type="PANTHER" id="PTHR23513:SF6">
    <property type="entry name" value="MAJOR FACILITATOR SUPERFAMILY ASSOCIATED DOMAIN-CONTAINING PROTEIN"/>
    <property type="match status" value="1"/>
</dbReference>
<keyword evidence="2" id="KW-1003">Cell membrane</keyword>
<name>A0A7W5P858_9ACTN</name>
<gene>
    <name evidence="7" type="ORF">FHX39_003167</name>
</gene>
<evidence type="ECO:0000256" key="4">
    <source>
        <dbReference type="ARBA" id="ARBA00022989"/>
    </source>
</evidence>
<keyword evidence="8" id="KW-1185">Reference proteome</keyword>
<organism evidence="7 8">
    <name type="scientific">Microlunatus antarcticus</name>
    <dbReference type="NCBI Taxonomy" id="53388"/>
    <lineage>
        <taxon>Bacteria</taxon>
        <taxon>Bacillati</taxon>
        <taxon>Actinomycetota</taxon>
        <taxon>Actinomycetes</taxon>
        <taxon>Propionibacteriales</taxon>
        <taxon>Propionibacteriaceae</taxon>
        <taxon>Microlunatus</taxon>
    </lineage>
</organism>
<accession>A0A7W5P858</accession>